<sequence length="58" mass="5991">MSESPCSLSLARMALGLARKASEPCASIAGVYTKAVLLGFRSCDDRLLDATLDAACGI</sequence>
<reference evidence="1 2" key="2">
    <citation type="submission" date="2020-02" db="EMBL/GenBank/DDBJ databases">
        <title>Genome sequences of Thiorhodococcus mannitoliphagus and Thiorhodococcus minor, purple sulfur photosynthetic bacteria in the gammaproteobacterial family, Chromatiaceae.</title>
        <authorList>
            <person name="Aviles F.A."/>
            <person name="Meyer T.E."/>
            <person name="Kyndt J.A."/>
        </authorList>
    </citation>
    <scope>NUCLEOTIDE SEQUENCE [LARGE SCALE GENOMIC DNA]</scope>
    <source>
        <strain evidence="1 2">DSM 18266</strain>
    </source>
</reference>
<gene>
    <name evidence="1" type="ORF">G3480_21305</name>
</gene>
<dbReference type="RefSeq" id="WP_164655902.1">
    <property type="nucleotide sequence ID" value="NZ_JAAIJR010000127.1"/>
</dbReference>
<dbReference type="Proteomes" id="UP000471640">
    <property type="component" value="Unassembled WGS sequence"/>
</dbReference>
<name>A0A6P1DXA2_9GAMM</name>
<comment type="caution">
    <text evidence="1">The sequence shown here is derived from an EMBL/GenBank/DDBJ whole genome shotgun (WGS) entry which is preliminary data.</text>
</comment>
<dbReference type="AlphaFoldDB" id="A0A6P1DXA2"/>
<reference evidence="2" key="1">
    <citation type="journal article" date="2020" name="Microbiol. Resour. Announc.">
        <title>Draft Genome Sequences of Thiorhodococcus mannitoliphagus and Thiorhodococcus minor, Purple Sulfur Photosynthetic Bacteria in the Gammaproteobacterial Family Chromatiaceae.</title>
        <authorList>
            <person name="Aviles F.A."/>
            <person name="Meyer T.E."/>
            <person name="Kyndt J.A."/>
        </authorList>
    </citation>
    <scope>NUCLEOTIDE SEQUENCE [LARGE SCALE GENOMIC DNA]</scope>
    <source>
        <strain evidence="2">DSM 18266</strain>
    </source>
</reference>
<evidence type="ECO:0000313" key="1">
    <source>
        <dbReference type="EMBL" id="NEX22808.1"/>
    </source>
</evidence>
<evidence type="ECO:0000313" key="2">
    <source>
        <dbReference type="Proteomes" id="UP000471640"/>
    </source>
</evidence>
<dbReference type="EMBL" id="JAAIJR010000127">
    <property type="protein sequence ID" value="NEX22808.1"/>
    <property type="molecule type" value="Genomic_DNA"/>
</dbReference>
<organism evidence="1 2">
    <name type="scientific">Thiorhodococcus mannitoliphagus</name>
    <dbReference type="NCBI Taxonomy" id="329406"/>
    <lineage>
        <taxon>Bacteria</taxon>
        <taxon>Pseudomonadati</taxon>
        <taxon>Pseudomonadota</taxon>
        <taxon>Gammaproteobacteria</taxon>
        <taxon>Chromatiales</taxon>
        <taxon>Chromatiaceae</taxon>
        <taxon>Thiorhodococcus</taxon>
    </lineage>
</organism>
<protein>
    <submittedName>
        <fullName evidence="1">Uncharacterized protein</fullName>
    </submittedName>
</protein>
<accession>A0A6P1DXA2</accession>
<keyword evidence="2" id="KW-1185">Reference proteome</keyword>
<proteinExistence type="predicted"/>